<organism evidence="9 10">
    <name type="scientific">Massilicoli timonensis</name>
    <dbReference type="NCBI Taxonomy" id="2015901"/>
    <lineage>
        <taxon>Bacteria</taxon>
        <taxon>Bacillati</taxon>
        <taxon>Bacillota</taxon>
        <taxon>Erysipelotrichia</taxon>
        <taxon>Erysipelotrichales</taxon>
        <taxon>Erysipelotrichaceae</taxon>
        <taxon>Massilicoli</taxon>
    </lineage>
</organism>
<reference evidence="9 10" key="1">
    <citation type="submission" date="2022-06" db="EMBL/GenBank/DDBJ databases">
        <title>Isolation of gut microbiota from human fecal samples.</title>
        <authorList>
            <person name="Pamer E.G."/>
            <person name="Barat B."/>
            <person name="Waligurski E."/>
            <person name="Medina S."/>
            <person name="Paddock L."/>
            <person name="Mostad J."/>
        </authorList>
    </citation>
    <scope>NUCLEOTIDE SEQUENCE [LARGE SCALE GENOMIC DNA]</scope>
    <source>
        <strain evidence="9 10">DFI.6.1</strain>
    </source>
</reference>
<keyword evidence="7" id="KW-0255">Endonuclease</keyword>
<sequence length="297" mass="32621">MKIGSHVSVSAPDYFKGALEEALSYEANAFMIYTGAPQNTKRTAISKMKAAEMREMMEAKGIPLTNVIAHAPYIINLANTTNPATFELAVEFLAKEVERVKAIGSSVLVLHPGSHVGAGEEAGIAQIVKGLNEVRQMVDFGNVKIALETMAGKGSEIGATMQQIKMILEQVEDASCLGVCMDTCHLHDSGVDLTQFDAYLDAFDREIGLDRLLCIHINDSKNERGARKDRHANIGFGKIGFDTLNQIVHHPRLADVVKILETPYVEKCPPYRHEIKMLKAGTFDARLLEKIIEDGKQ</sequence>
<gene>
    <name evidence="7" type="primary">nfo</name>
    <name evidence="9" type="ORF">NE663_01450</name>
</gene>
<keyword evidence="6 7" id="KW-0234">DNA repair</keyword>
<feature type="binding site" evidence="7">
    <location>
        <position position="216"/>
    </location>
    <ligand>
        <name>Zn(2+)</name>
        <dbReference type="ChEBI" id="CHEBI:29105"/>
        <label>2</label>
    </ligand>
</feature>
<dbReference type="InterPro" id="IPR013022">
    <property type="entry name" value="Xyl_isomerase-like_TIM-brl"/>
</dbReference>
<dbReference type="SUPFAM" id="SSF51658">
    <property type="entry name" value="Xylose isomerase-like"/>
    <property type="match status" value="1"/>
</dbReference>
<keyword evidence="10" id="KW-1185">Reference proteome</keyword>
<name>A0ABT1SIR5_9FIRM</name>
<evidence type="ECO:0000256" key="1">
    <source>
        <dbReference type="ARBA" id="ARBA00005340"/>
    </source>
</evidence>
<feature type="binding site" evidence="7">
    <location>
        <position position="148"/>
    </location>
    <ligand>
        <name>Zn(2+)</name>
        <dbReference type="ChEBI" id="CHEBI:29105"/>
        <label>1</label>
    </ligand>
</feature>
<evidence type="ECO:0000259" key="8">
    <source>
        <dbReference type="Pfam" id="PF01261"/>
    </source>
</evidence>
<dbReference type="InterPro" id="IPR036237">
    <property type="entry name" value="Xyl_isomerase-like_sf"/>
</dbReference>
<dbReference type="PANTHER" id="PTHR21445:SF0">
    <property type="entry name" value="APURINIC-APYRIMIDINIC ENDONUCLEASE"/>
    <property type="match status" value="1"/>
</dbReference>
<dbReference type="RefSeq" id="WP_102266726.1">
    <property type="nucleotide sequence ID" value="NZ_CALVCM010000018.1"/>
</dbReference>
<dbReference type="PROSITE" id="PS00731">
    <property type="entry name" value="AP_NUCLEASE_F2_3"/>
    <property type="match status" value="1"/>
</dbReference>
<dbReference type="Gene3D" id="3.20.20.150">
    <property type="entry name" value="Divalent-metal-dependent TIM barrel enzymes"/>
    <property type="match status" value="1"/>
</dbReference>
<dbReference type="Pfam" id="PF01261">
    <property type="entry name" value="AP_endonuc_2"/>
    <property type="match status" value="1"/>
</dbReference>
<feature type="binding site" evidence="7">
    <location>
        <position position="70"/>
    </location>
    <ligand>
        <name>Zn(2+)</name>
        <dbReference type="ChEBI" id="CHEBI:29105"/>
        <label>1</label>
    </ligand>
</feature>
<comment type="catalytic activity">
    <reaction evidence="7">
        <text>Endonucleolytic cleavage to 5'-phosphooligonucleotide end-products.</text>
        <dbReference type="EC" id="3.1.21.2"/>
    </reaction>
</comment>
<keyword evidence="2 7" id="KW-0479">Metal-binding</keyword>
<feature type="binding site" evidence="7">
    <location>
        <position position="231"/>
    </location>
    <ligand>
        <name>Zn(2+)</name>
        <dbReference type="ChEBI" id="CHEBI:29105"/>
        <label>3</label>
    </ligand>
</feature>
<dbReference type="GO" id="GO:0008833">
    <property type="term" value="F:deoxyribonuclease IV (phage-T4-induced) activity"/>
    <property type="evidence" value="ECO:0007669"/>
    <property type="project" value="UniProtKB-EC"/>
</dbReference>
<feature type="binding site" evidence="7">
    <location>
        <position position="229"/>
    </location>
    <ligand>
        <name>Zn(2+)</name>
        <dbReference type="ChEBI" id="CHEBI:29105"/>
        <label>3</label>
    </ligand>
</feature>
<keyword evidence="3 7" id="KW-0227">DNA damage</keyword>
<dbReference type="PROSITE" id="PS00730">
    <property type="entry name" value="AP_NUCLEASE_F2_2"/>
    <property type="match status" value="1"/>
</dbReference>
<keyword evidence="5 7" id="KW-0862">Zinc</keyword>
<dbReference type="EC" id="3.1.21.2" evidence="7"/>
<feature type="binding site" evidence="7">
    <location>
        <position position="148"/>
    </location>
    <ligand>
        <name>Zn(2+)</name>
        <dbReference type="ChEBI" id="CHEBI:29105"/>
        <label>2</label>
    </ligand>
</feature>
<proteinExistence type="inferred from homology"/>
<comment type="cofactor">
    <cofactor evidence="7">
        <name>Zn(2+)</name>
        <dbReference type="ChEBI" id="CHEBI:29105"/>
    </cofactor>
    <text evidence="7">Binds 3 Zn(2+) ions.</text>
</comment>
<dbReference type="EMBL" id="JANGCH010000002">
    <property type="protein sequence ID" value="MCQ5120923.1"/>
    <property type="molecule type" value="Genomic_DNA"/>
</dbReference>
<keyword evidence="7" id="KW-0540">Nuclease</keyword>
<evidence type="ECO:0000256" key="5">
    <source>
        <dbReference type="ARBA" id="ARBA00022833"/>
    </source>
</evidence>
<evidence type="ECO:0000256" key="7">
    <source>
        <dbReference type="HAMAP-Rule" id="MF_00152"/>
    </source>
</evidence>
<dbReference type="Proteomes" id="UP001524435">
    <property type="component" value="Unassembled WGS sequence"/>
</dbReference>
<evidence type="ECO:0000256" key="3">
    <source>
        <dbReference type="ARBA" id="ARBA00022763"/>
    </source>
</evidence>
<keyword evidence="4 7" id="KW-0378">Hydrolase</keyword>
<dbReference type="HAMAP" id="MF_00152">
    <property type="entry name" value="Nfo"/>
    <property type="match status" value="1"/>
</dbReference>
<comment type="caution">
    <text evidence="9">The sequence shown here is derived from an EMBL/GenBank/DDBJ whole genome shotgun (WGS) entry which is preliminary data.</text>
</comment>
<feature type="domain" description="Xylose isomerase-like TIM barrel" evidence="8">
    <location>
        <begin position="20"/>
        <end position="279"/>
    </location>
</feature>
<feature type="binding site" evidence="7">
    <location>
        <position position="261"/>
    </location>
    <ligand>
        <name>Zn(2+)</name>
        <dbReference type="ChEBI" id="CHEBI:29105"/>
        <label>2</label>
    </ligand>
</feature>
<feature type="binding site" evidence="7">
    <location>
        <position position="111"/>
    </location>
    <ligand>
        <name>Zn(2+)</name>
        <dbReference type="ChEBI" id="CHEBI:29105"/>
        <label>1</label>
    </ligand>
</feature>
<evidence type="ECO:0000313" key="10">
    <source>
        <dbReference type="Proteomes" id="UP001524435"/>
    </source>
</evidence>
<evidence type="ECO:0000313" key="9">
    <source>
        <dbReference type="EMBL" id="MCQ5120923.1"/>
    </source>
</evidence>
<dbReference type="PROSITE" id="PS51432">
    <property type="entry name" value="AP_NUCLEASE_F2_4"/>
    <property type="match status" value="1"/>
</dbReference>
<dbReference type="PANTHER" id="PTHR21445">
    <property type="entry name" value="ENDONUCLEASE IV ENDODEOXYRIBONUCLEASE IV"/>
    <property type="match status" value="1"/>
</dbReference>
<protein>
    <recommendedName>
        <fullName evidence="7">Probable endonuclease 4</fullName>
        <ecNumber evidence="7">3.1.21.2</ecNumber>
    </recommendedName>
    <alternativeName>
        <fullName evidence="7">Endodeoxyribonuclease IV</fullName>
    </alternativeName>
    <alternativeName>
        <fullName evidence="7">Endonuclease IV</fullName>
    </alternativeName>
</protein>
<dbReference type="CDD" id="cd00019">
    <property type="entry name" value="AP2Ec"/>
    <property type="match status" value="1"/>
</dbReference>
<evidence type="ECO:0000256" key="6">
    <source>
        <dbReference type="ARBA" id="ARBA00023204"/>
    </source>
</evidence>
<dbReference type="NCBIfam" id="NF002196">
    <property type="entry name" value="PRK01060.1-1"/>
    <property type="match status" value="1"/>
</dbReference>
<dbReference type="SMART" id="SM00518">
    <property type="entry name" value="AP2Ec"/>
    <property type="match status" value="1"/>
</dbReference>
<evidence type="ECO:0000256" key="2">
    <source>
        <dbReference type="ARBA" id="ARBA00022723"/>
    </source>
</evidence>
<dbReference type="InterPro" id="IPR018246">
    <property type="entry name" value="AP_endonuc_F2_Zn_BS"/>
</dbReference>
<comment type="similarity">
    <text evidence="1 7">Belongs to the AP endonuclease 2 family.</text>
</comment>
<dbReference type="PROSITE" id="PS00729">
    <property type="entry name" value="AP_NUCLEASE_F2_1"/>
    <property type="match status" value="1"/>
</dbReference>
<evidence type="ECO:0000256" key="4">
    <source>
        <dbReference type="ARBA" id="ARBA00022801"/>
    </source>
</evidence>
<dbReference type="InterPro" id="IPR001719">
    <property type="entry name" value="AP_endonuc_2"/>
</dbReference>
<comment type="function">
    <text evidence="7">Endonuclease IV plays a role in DNA repair. It cleaves phosphodiester bonds at apurinic or apyrimidinic (AP) sites, generating a 3'-hydroxyl group and a 5'-terminal sugar phosphate.</text>
</comment>
<feature type="binding site" evidence="7">
    <location>
        <position position="182"/>
    </location>
    <ligand>
        <name>Zn(2+)</name>
        <dbReference type="ChEBI" id="CHEBI:29105"/>
        <label>2</label>
    </ligand>
</feature>
<dbReference type="NCBIfam" id="TIGR00587">
    <property type="entry name" value="nfo"/>
    <property type="match status" value="1"/>
</dbReference>
<feature type="binding site" evidence="7">
    <location>
        <position position="185"/>
    </location>
    <ligand>
        <name>Zn(2+)</name>
        <dbReference type="ChEBI" id="CHEBI:29105"/>
        <label>3</label>
    </ligand>
</feature>
<accession>A0ABT1SIR5</accession>